<dbReference type="EMBL" id="JABFTP020000083">
    <property type="protein sequence ID" value="KAL3275045.1"/>
    <property type="molecule type" value="Genomic_DNA"/>
</dbReference>
<evidence type="ECO:0000256" key="2">
    <source>
        <dbReference type="ARBA" id="ARBA00022692"/>
    </source>
</evidence>
<dbReference type="InterPro" id="IPR037722">
    <property type="entry name" value="C2C_Ferlin"/>
</dbReference>
<keyword evidence="4" id="KW-1133">Transmembrane helix</keyword>
<keyword evidence="3" id="KW-0677">Repeat</keyword>
<evidence type="ECO:0000313" key="8">
    <source>
        <dbReference type="EMBL" id="KAL3275045.1"/>
    </source>
</evidence>
<dbReference type="InterPro" id="IPR037721">
    <property type="entry name" value="Ferlin"/>
</dbReference>
<feature type="domain" description="C2" evidence="7">
    <location>
        <begin position="47"/>
        <end position="182"/>
    </location>
</feature>
<keyword evidence="5" id="KW-0472">Membrane</keyword>
<evidence type="ECO:0000256" key="1">
    <source>
        <dbReference type="ARBA" id="ARBA00004167"/>
    </source>
</evidence>
<evidence type="ECO:0000256" key="6">
    <source>
        <dbReference type="SAM" id="MobiDB-lite"/>
    </source>
</evidence>
<accession>A0ABD2N9J4</accession>
<dbReference type="Pfam" id="PF08151">
    <property type="entry name" value="FerI"/>
    <property type="match status" value="1"/>
</dbReference>
<feature type="compositionally biased region" description="Basic and acidic residues" evidence="6">
    <location>
        <begin position="299"/>
        <end position="312"/>
    </location>
</feature>
<dbReference type="Gene3D" id="2.60.40.150">
    <property type="entry name" value="C2 domain"/>
    <property type="match status" value="1"/>
</dbReference>
<comment type="subcellular location">
    <subcellularLocation>
        <location evidence="1">Membrane</location>
        <topology evidence="1">Single-pass membrane protein</topology>
    </subcellularLocation>
</comment>
<comment type="caution">
    <text evidence="8">The sequence shown here is derived from an EMBL/GenBank/DDBJ whole genome shotgun (WGS) entry which is preliminary data.</text>
</comment>
<dbReference type="PROSITE" id="PS50004">
    <property type="entry name" value="C2"/>
    <property type="match status" value="1"/>
</dbReference>
<feature type="region of interest" description="Disordered" evidence="6">
    <location>
        <begin position="291"/>
        <end position="312"/>
    </location>
</feature>
<organism evidence="8 9">
    <name type="scientific">Cryptolaemus montrouzieri</name>
    <dbReference type="NCBI Taxonomy" id="559131"/>
    <lineage>
        <taxon>Eukaryota</taxon>
        <taxon>Metazoa</taxon>
        <taxon>Ecdysozoa</taxon>
        <taxon>Arthropoda</taxon>
        <taxon>Hexapoda</taxon>
        <taxon>Insecta</taxon>
        <taxon>Pterygota</taxon>
        <taxon>Neoptera</taxon>
        <taxon>Endopterygota</taxon>
        <taxon>Coleoptera</taxon>
        <taxon>Polyphaga</taxon>
        <taxon>Cucujiformia</taxon>
        <taxon>Coccinelloidea</taxon>
        <taxon>Coccinellidae</taxon>
        <taxon>Scymninae</taxon>
        <taxon>Scymnini</taxon>
        <taxon>Cryptolaemus</taxon>
    </lineage>
</organism>
<evidence type="ECO:0000259" key="7">
    <source>
        <dbReference type="PROSITE" id="PS50004"/>
    </source>
</evidence>
<dbReference type="SMART" id="SM01202">
    <property type="entry name" value="FerI"/>
    <property type="match status" value="1"/>
</dbReference>
<reference evidence="8 9" key="1">
    <citation type="journal article" date="2021" name="BMC Biol.">
        <title>Horizontally acquired antibacterial genes associated with adaptive radiation of ladybird beetles.</title>
        <authorList>
            <person name="Li H.S."/>
            <person name="Tang X.F."/>
            <person name="Huang Y.H."/>
            <person name="Xu Z.Y."/>
            <person name="Chen M.L."/>
            <person name="Du X.Y."/>
            <person name="Qiu B.Y."/>
            <person name="Chen P.T."/>
            <person name="Zhang W."/>
            <person name="Slipinski A."/>
            <person name="Escalona H.E."/>
            <person name="Waterhouse R.M."/>
            <person name="Zwick A."/>
            <person name="Pang H."/>
        </authorList>
    </citation>
    <scope>NUCLEOTIDE SEQUENCE [LARGE SCALE GENOMIC DNA]</scope>
    <source>
        <strain evidence="8">SYSU2018</strain>
    </source>
</reference>
<dbReference type="GO" id="GO:0016020">
    <property type="term" value="C:membrane"/>
    <property type="evidence" value="ECO:0007669"/>
    <property type="project" value="UniProtKB-SubCell"/>
</dbReference>
<dbReference type="PANTHER" id="PTHR12546:SF60">
    <property type="entry name" value="MISFIRE, ISOFORM F"/>
    <property type="match status" value="1"/>
</dbReference>
<protein>
    <recommendedName>
        <fullName evidence="7">C2 domain-containing protein</fullName>
    </recommendedName>
</protein>
<proteinExistence type="predicted"/>
<dbReference type="SMART" id="SM00239">
    <property type="entry name" value="C2"/>
    <property type="match status" value="1"/>
</dbReference>
<dbReference type="InterPro" id="IPR012968">
    <property type="entry name" value="FerIin_dom"/>
</dbReference>
<evidence type="ECO:0000256" key="3">
    <source>
        <dbReference type="ARBA" id="ARBA00022737"/>
    </source>
</evidence>
<evidence type="ECO:0000256" key="4">
    <source>
        <dbReference type="ARBA" id="ARBA00022989"/>
    </source>
</evidence>
<keyword evidence="2" id="KW-0812">Transmembrane</keyword>
<dbReference type="SUPFAM" id="SSF49562">
    <property type="entry name" value="C2 domain (Calcium/lipid-binding domain, CaLB)"/>
    <property type="match status" value="1"/>
</dbReference>
<feature type="non-terminal residue" evidence="8">
    <location>
        <position position="1"/>
    </location>
</feature>
<evidence type="ECO:0000256" key="5">
    <source>
        <dbReference type="ARBA" id="ARBA00023136"/>
    </source>
</evidence>
<dbReference type="Proteomes" id="UP001516400">
    <property type="component" value="Unassembled WGS sequence"/>
</dbReference>
<dbReference type="FunFam" id="2.60.40.150:FF:000034">
    <property type="entry name" value="otoferlin isoform X2"/>
    <property type="match status" value="1"/>
</dbReference>
<gene>
    <name evidence="8" type="ORF">HHI36_019817</name>
</gene>
<dbReference type="PANTHER" id="PTHR12546">
    <property type="entry name" value="FER-1-LIKE"/>
    <property type="match status" value="1"/>
</dbReference>
<dbReference type="CDD" id="cd04018">
    <property type="entry name" value="C2C_Ferlin"/>
    <property type="match status" value="1"/>
</dbReference>
<sequence length="312" mass="34650">DHQFYHKWALLTDPDDITAGPKGYLKCDISVIGKGDPVKVPAKSEKDEDDIEANILLPDGVPINRQKARLIIKIYKADGLPKMNSTLMANVKKAITGESQDLVNPFVQVSFAGLQGKTSVKKHCYTPVWNEQIVFTEMFPPLCQRIKIQLRDNDPIKPQVIGTYFIDLKTISNDGEKGFLPTFGPSFIHLYGSTRDYSIIDKHSNLNTGFGEGVSYRARLLLAIRTEVTDSMDLAPAAVEIEQTPPVNEESYAKNEEFFLFTTIMGASMIDKKLGDKPVYLEISMGNAGNAIDGQNTSVKEHYDSDSDELGK</sequence>
<dbReference type="InterPro" id="IPR000008">
    <property type="entry name" value="C2_dom"/>
</dbReference>
<keyword evidence="9" id="KW-1185">Reference proteome</keyword>
<evidence type="ECO:0000313" key="9">
    <source>
        <dbReference type="Proteomes" id="UP001516400"/>
    </source>
</evidence>
<dbReference type="AlphaFoldDB" id="A0ABD2N9J4"/>
<name>A0ABD2N9J4_9CUCU</name>
<dbReference type="Pfam" id="PF00168">
    <property type="entry name" value="C2"/>
    <property type="match status" value="1"/>
</dbReference>
<dbReference type="InterPro" id="IPR035892">
    <property type="entry name" value="C2_domain_sf"/>
</dbReference>